<evidence type="ECO:0000313" key="3">
    <source>
        <dbReference type="Proteomes" id="UP000790347"/>
    </source>
</evidence>
<dbReference type="EMBL" id="ASGP02000008">
    <property type="protein sequence ID" value="KAH9493500.1"/>
    <property type="molecule type" value="Genomic_DNA"/>
</dbReference>
<reference evidence="2" key="2">
    <citation type="journal article" date="2022" name="Res Sq">
        <title>Comparative Genomics Reveals Insights into the Divergent Evolution of Astigmatic Mites and Household Pest Adaptations.</title>
        <authorList>
            <person name="Xiong Q."/>
            <person name="Wan A.T.-Y."/>
            <person name="Liu X.-Y."/>
            <person name="Fung C.S.-H."/>
            <person name="Xiao X."/>
            <person name="Malainual N."/>
            <person name="Hou J."/>
            <person name="Wang L."/>
            <person name="Wang M."/>
            <person name="Yang K."/>
            <person name="Cui Y."/>
            <person name="Leung E."/>
            <person name="Nong W."/>
            <person name="Shin S.-K."/>
            <person name="Au S."/>
            <person name="Jeong K.Y."/>
            <person name="Chew F.T."/>
            <person name="Hui J."/>
            <person name="Leung T.F."/>
            <person name="Tungtrongchitr A."/>
            <person name="Zhong N."/>
            <person name="Liu Z."/>
            <person name="Tsui S."/>
        </authorList>
    </citation>
    <scope>NUCLEOTIDE SEQUENCE</scope>
    <source>
        <strain evidence="2">Derf</strain>
        <tissue evidence="2">Whole organism</tissue>
    </source>
</reference>
<organism evidence="2 3">
    <name type="scientific">Dermatophagoides farinae</name>
    <name type="common">American house dust mite</name>
    <dbReference type="NCBI Taxonomy" id="6954"/>
    <lineage>
        <taxon>Eukaryota</taxon>
        <taxon>Metazoa</taxon>
        <taxon>Ecdysozoa</taxon>
        <taxon>Arthropoda</taxon>
        <taxon>Chelicerata</taxon>
        <taxon>Arachnida</taxon>
        <taxon>Acari</taxon>
        <taxon>Acariformes</taxon>
        <taxon>Sarcoptiformes</taxon>
        <taxon>Astigmata</taxon>
        <taxon>Psoroptidia</taxon>
        <taxon>Analgoidea</taxon>
        <taxon>Pyroglyphidae</taxon>
        <taxon>Dermatophagoidinae</taxon>
        <taxon>Dermatophagoides</taxon>
    </lineage>
</organism>
<proteinExistence type="predicted"/>
<dbReference type="Proteomes" id="UP000790347">
    <property type="component" value="Unassembled WGS sequence"/>
</dbReference>
<accession>A0A922HLR6</accession>
<gene>
    <name evidence="2" type="ORF">DERF_014242</name>
</gene>
<reference evidence="2" key="1">
    <citation type="submission" date="2013-05" db="EMBL/GenBank/DDBJ databases">
        <authorList>
            <person name="Yim A.K.Y."/>
            <person name="Chan T.F."/>
            <person name="Ji K.M."/>
            <person name="Liu X.Y."/>
            <person name="Zhou J.W."/>
            <person name="Li R.Q."/>
            <person name="Yang K.Y."/>
            <person name="Li J."/>
            <person name="Li M."/>
            <person name="Law P.T.W."/>
            <person name="Wu Y.L."/>
            <person name="Cai Z.L."/>
            <person name="Qin H."/>
            <person name="Bao Y."/>
            <person name="Leung R.K.K."/>
            <person name="Ng P.K.S."/>
            <person name="Zou J."/>
            <person name="Zhong X.J."/>
            <person name="Ran P.X."/>
            <person name="Zhong N.S."/>
            <person name="Liu Z.G."/>
            <person name="Tsui S.K.W."/>
        </authorList>
    </citation>
    <scope>NUCLEOTIDE SEQUENCE</scope>
    <source>
        <strain evidence="2">Derf</strain>
        <tissue evidence="2">Whole organism</tissue>
    </source>
</reference>
<comment type="caution">
    <text evidence="2">The sequence shown here is derived from an EMBL/GenBank/DDBJ whole genome shotgun (WGS) entry which is preliminary data.</text>
</comment>
<keyword evidence="3" id="KW-1185">Reference proteome</keyword>
<sequence>MLDALLVAASNSGRERIAMSRITVQWRVRMFETVLRRSFVVAAAGAAAVTGRCLQGRPSIWPTKCPHRTDKTNTMMRLCGVAAFPSNEPNPCQTDSTRWPISSFRTT</sequence>
<protein>
    <submittedName>
        <fullName evidence="2">Uncharacterized protein</fullName>
    </submittedName>
</protein>
<feature type="region of interest" description="Disordered" evidence="1">
    <location>
        <begin position="88"/>
        <end position="107"/>
    </location>
</feature>
<evidence type="ECO:0000256" key="1">
    <source>
        <dbReference type="SAM" id="MobiDB-lite"/>
    </source>
</evidence>
<evidence type="ECO:0000313" key="2">
    <source>
        <dbReference type="EMBL" id="KAH9493500.1"/>
    </source>
</evidence>
<dbReference type="AlphaFoldDB" id="A0A922HLR6"/>
<name>A0A922HLR6_DERFA</name>